<feature type="chain" id="PRO_5035453149" description="F-box domain-containing protein" evidence="1">
    <location>
        <begin position="18"/>
        <end position="502"/>
    </location>
</feature>
<dbReference type="PANTHER" id="PTHR34145">
    <property type="entry name" value="OS02G0105600 PROTEIN"/>
    <property type="match status" value="1"/>
</dbReference>
<dbReference type="AlphaFoldDB" id="A0A8K0MJG3"/>
<dbReference type="InterPro" id="IPR001810">
    <property type="entry name" value="F-box_dom"/>
</dbReference>
<dbReference type="InterPro" id="IPR036047">
    <property type="entry name" value="F-box-like_dom_sf"/>
</dbReference>
<accession>A0A8K0MJG3</accession>
<comment type="caution">
    <text evidence="3">The sequence shown here is derived from an EMBL/GenBank/DDBJ whole genome shotgun (WGS) entry which is preliminary data.</text>
</comment>
<proteinExistence type="predicted"/>
<protein>
    <recommendedName>
        <fullName evidence="2">F-box domain-containing protein</fullName>
    </recommendedName>
</protein>
<dbReference type="Pfam" id="PF00646">
    <property type="entry name" value="F-box"/>
    <property type="match status" value="1"/>
</dbReference>
<evidence type="ECO:0000313" key="3">
    <source>
        <dbReference type="EMBL" id="KAF3448311.1"/>
    </source>
</evidence>
<keyword evidence="4" id="KW-1185">Reference proteome</keyword>
<dbReference type="SUPFAM" id="SSF81383">
    <property type="entry name" value="F-box domain"/>
    <property type="match status" value="1"/>
</dbReference>
<evidence type="ECO:0000256" key="1">
    <source>
        <dbReference type="SAM" id="SignalP"/>
    </source>
</evidence>
<evidence type="ECO:0000313" key="4">
    <source>
        <dbReference type="Proteomes" id="UP000796880"/>
    </source>
</evidence>
<keyword evidence="1" id="KW-0732">Signal</keyword>
<organism evidence="3 4">
    <name type="scientific">Rhamnella rubrinervis</name>
    <dbReference type="NCBI Taxonomy" id="2594499"/>
    <lineage>
        <taxon>Eukaryota</taxon>
        <taxon>Viridiplantae</taxon>
        <taxon>Streptophyta</taxon>
        <taxon>Embryophyta</taxon>
        <taxon>Tracheophyta</taxon>
        <taxon>Spermatophyta</taxon>
        <taxon>Magnoliopsida</taxon>
        <taxon>eudicotyledons</taxon>
        <taxon>Gunneridae</taxon>
        <taxon>Pentapetalae</taxon>
        <taxon>rosids</taxon>
        <taxon>fabids</taxon>
        <taxon>Rosales</taxon>
        <taxon>Rhamnaceae</taxon>
        <taxon>rhamnoid group</taxon>
        <taxon>Rhamneae</taxon>
        <taxon>Rhamnella</taxon>
    </lineage>
</organism>
<feature type="domain" description="F-box" evidence="2">
    <location>
        <begin position="42"/>
        <end position="81"/>
    </location>
</feature>
<dbReference type="Proteomes" id="UP000796880">
    <property type="component" value="Unassembled WGS sequence"/>
</dbReference>
<dbReference type="Gene3D" id="3.80.10.10">
    <property type="entry name" value="Ribonuclease Inhibitor"/>
    <property type="match status" value="1"/>
</dbReference>
<dbReference type="SUPFAM" id="SSF52058">
    <property type="entry name" value="L domain-like"/>
    <property type="match status" value="1"/>
</dbReference>
<gene>
    <name evidence="3" type="ORF">FNV43_RR09024</name>
</gene>
<dbReference type="PANTHER" id="PTHR34145:SF28">
    <property type="entry name" value="F-BOX DOMAIN-CONTAINING PROTEIN"/>
    <property type="match status" value="1"/>
</dbReference>
<dbReference type="OrthoDB" id="1194581at2759"/>
<dbReference type="InterPro" id="IPR032675">
    <property type="entry name" value="LRR_dom_sf"/>
</dbReference>
<dbReference type="EMBL" id="VOIH02000004">
    <property type="protein sequence ID" value="KAF3448311.1"/>
    <property type="molecule type" value="Genomic_DNA"/>
</dbReference>
<feature type="signal peptide" evidence="1">
    <location>
        <begin position="1"/>
        <end position="17"/>
    </location>
</feature>
<evidence type="ECO:0000259" key="2">
    <source>
        <dbReference type="Pfam" id="PF00646"/>
    </source>
</evidence>
<dbReference type="InterPro" id="IPR053772">
    <property type="entry name" value="At1g61320/At1g61330-like"/>
</dbReference>
<name>A0A8K0MJG3_9ROSA</name>
<sequence length="502" mass="57674">MIMNIVILLMIIIKKLSETTLHDHDHIVDDDDDGLDEEVDRISELPEHIIHHIMEFLPIETKDTTRISVVSKKFFSCWCSFPAMDFNFLPEDLTTLVINRSTESVLKCVQYCVNQRRLNSNTYPLKRLTFCAPVHGGWEPEMDGDTIVVDLINFAIRNQVKELALLAVDYTIQSNSWVKLSCLPEPVFSAKSITILRLHGFKLVEANSDHHQHVTFDFPLIEVFDLGNCCGITSIVLRGAKQLKEVELWYCSELDKVHIDGPTTLELLNYGGEHYCEIDITSSCKRVEVFQLSDTDITDDKWIKSSFFGIVQQLRFDSCSLPFKTRWFLKSLKALKLVGSDCKVEFDTPFLECFHYHIGSLEWAQIPLVVFPHGFEAKLDCTYLIKAFSQSIHRFTNCRILTLVCHSTEELTFSRAVREVLIKHPPLHGIKHLKIELSKLHDMVKLIDSLLWYAPHPNTISIINVNHPGGVKTIKKFENVEERTRLQAYFSATYMISPVSED</sequence>
<reference evidence="3" key="1">
    <citation type="submission" date="2020-03" db="EMBL/GenBank/DDBJ databases">
        <title>A high-quality chromosome-level genome assembly of a woody plant with both climbing and erect habits, Rhamnella rubrinervis.</title>
        <authorList>
            <person name="Lu Z."/>
            <person name="Yang Y."/>
            <person name="Zhu X."/>
            <person name="Sun Y."/>
        </authorList>
    </citation>
    <scope>NUCLEOTIDE SEQUENCE</scope>
    <source>
        <strain evidence="3">BYM</strain>
        <tissue evidence="3">Leaf</tissue>
    </source>
</reference>